<name>B4VTD1_9CYAN</name>
<accession>B4VTD1</accession>
<protein>
    <submittedName>
        <fullName evidence="1">Uncharacterized protein</fullName>
    </submittedName>
</protein>
<keyword evidence="2" id="KW-1185">Reference proteome</keyword>
<evidence type="ECO:0000313" key="2">
    <source>
        <dbReference type="Proteomes" id="UP000003835"/>
    </source>
</evidence>
<proteinExistence type="predicted"/>
<dbReference type="Proteomes" id="UP000003835">
    <property type="component" value="Unassembled WGS sequence"/>
</dbReference>
<dbReference type="HOGENOM" id="CLU_3326740_0_0_3"/>
<dbReference type="AlphaFoldDB" id="B4VTD1"/>
<dbReference type="EMBL" id="DS989851">
    <property type="protein sequence ID" value="EDX74968.1"/>
    <property type="molecule type" value="Genomic_DNA"/>
</dbReference>
<organism evidence="1 2">
    <name type="scientific">Coleofasciculus chthonoplastes PCC 7420</name>
    <dbReference type="NCBI Taxonomy" id="118168"/>
    <lineage>
        <taxon>Bacteria</taxon>
        <taxon>Bacillati</taxon>
        <taxon>Cyanobacteriota</taxon>
        <taxon>Cyanophyceae</taxon>
        <taxon>Coleofasciculales</taxon>
        <taxon>Coleofasciculaceae</taxon>
        <taxon>Coleofasciculus</taxon>
    </lineage>
</organism>
<sequence length="38" mass="4220">MSIPKSWLIHSLANLRKTTADLTGVESNRAIALFFTDT</sequence>
<reference evidence="1 2" key="1">
    <citation type="submission" date="2008-07" db="EMBL/GenBank/DDBJ databases">
        <authorList>
            <person name="Tandeau de Marsac N."/>
            <person name="Ferriera S."/>
            <person name="Johnson J."/>
            <person name="Kravitz S."/>
            <person name="Beeson K."/>
            <person name="Sutton G."/>
            <person name="Rogers Y.-H."/>
            <person name="Friedman R."/>
            <person name="Frazier M."/>
            <person name="Venter J.C."/>
        </authorList>
    </citation>
    <scope>NUCLEOTIDE SEQUENCE [LARGE SCALE GENOMIC DNA]</scope>
    <source>
        <strain evidence="1 2">PCC 7420</strain>
    </source>
</reference>
<evidence type="ECO:0000313" key="1">
    <source>
        <dbReference type="EMBL" id="EDX74968.1"/>
    </source>
</evidence>
<gene>
    <name evidence="1" type="ORF">MC7420_842</name>
</gene>